<dbReference type="InterPro" id="IPR029058">
    <property type="entry name" value="AB_hydrolase_fold"/>
</dbReference>
<evidence type="ECO:0000313" key="3">
    <source>
        <dbReference type="Proteomes" id="UP000600080"/>
    </source>
</evidence>
<feature type="domain" description="AB hydrolase-1" evidence="1">
    <location>
        <begin position="43"/>
        <end position="281"/>
    </location>
</feature>
<dbReference type="SUPFAM" id="SSF53474">
    <property type="entry name" value="alpha/beta-Hydrolases"/>
    <property type="match status" value="1"/>
</dbReference>
<dbReference type="Proteomes" id="UP000600080">
    <property type="component" value="Unassembled WGS sequence"/>
</dbReference>
<organism evidence="2 3">
    <name type="scientific">Streptomyces kronopolitis</name>
    <dbReference type="NCBI Taxonomy" id="1612435"/>
    <lineage>
        <taxon>Bacteria</taxon>
        <taxon>Bacillati</taxon>
        <taxon>Actinomycetota</taxon>
        <taxon>Actinomycetes</taxon>
        <taxon>Kitasatosporales</taxon>
        <taxon>Streptomycetaceae</taxon>
        <taxon>Streptomyces</taxon>
    </lineage>
</organism>
<dbReference type="InterPro" id="IPR000073">
    <property type="entry name" value="AB_hydrolase_1"/>
</dbReference>
<evidence type="ECO:0000313" key="2">
    <source>
        <dbReference type="EMBL" id="GGN39479.1"/>
    </source>
</evidence>
<dbReference type="Gene3D" id="3.40.50.1820">
    <property type="entry name" value="alpha/beta hydrolase"/>
    <property type="match status" value="1"/>
</dbReference>
<protein>
    <recommendedName>
        <fullName evidence="1">AB hydrolase-1 domain-containing protein</fullName>
    </recommendedName>
</protein>
<keyword evidence="3" id="KW-1185">Reference proteome</keyword>
<reference evidence="3" key="1">
    <citation type="journal article" date="2019" name="Int. J. Syst. Evol. Microbiol.">
        <title>The Global Catalogue of Microorganisms (GCM) 10K type strain sequencing project: providing services to taxonomists for standard genome sequencing and annotation.</title>
        <authorList>
            <consortium name="The Broad Institute Genomics Platform"/>
            <consortium name="The Broad Institute Genome Sequencing Center for Infectious Disease"/>
            <person name="Wu L."/>
            <person name="Ma J."/>
        </authorList>
    </citation>
    <scope>NUCLEOTIDE SEQUENCE [LARGE SCALE GENOMIC DNA]</scope>
    <source>
        <strain evidence="3">CGMCC 4.7323</strain>
    </source>
</reference>
<accession>A0ABQ2J603</accession>
<gene>
    <name evidence="2" type="ORF">GCM10012285_16480</name>
</gene>
<name>A0ABQ2J603_9ACTN</name>
<evidence type="ECO:0000259" key="1">
    <source>
        <dbReference type="Pfam" id="PF12697"/>
    </source>
</evidence>
<dbReference type="EMBL" id="BMND01000005">
    <property type="protein sequence ID" value="GGN39479.1"/>
    <property type="molecule type" value="Genomic_DNA"/>
</dbReference>
<comment type="caution">
    <text evidence="2">The sequence shown here is derived from an EMBL/GenBank/DDBJ whole genome shotgun (WGS) entry which is preliminary data.</text>
</comment>
<proteinExistence type="predicted"/>
<dbReference type="Pfam" id="PF12697">
    <property type="entry name" value="Abhydrolase_6"/>
    <property type="match status" value="1"/>
</dbReference>
<sequence length="294" mass="31649">MPGARERTTRRAVAVGAFLQERWTASGVRLRQVTSGEGRGNWLFVPGGPGLGSESLLGLVRAAQVPGAAWLVDLPGDGSNRGLPGLPAEPYAHWPGALAEAARELDDVVMAGHSTGGMFLLSVPELEGLLTGMVLLSSAPHAGWRPGFARYAEDHPLPEVAGAAERYARQPDDDHLRALTLAAAPWNFGPSALADGRDLLSGLSYCHDAVAWADAHFDDDYRARWQPAALPTLIVSGARDHIVDQRIWHEEPGFHGPHVLHRRIPDAGHFPWLENPTAVRAAFADLAARLNPRD</sequence>